<dbReference type="PANTHER" id="PTHR43333">
    <property type="entry name" value="2-HACID_DH_C DOMAIN-CONTAINING PROTEIN"/>
    <property type="match status" value="1"/>
</dbReference>
<keyword evidence="2" id="KW-0520">NAD</keyword>
<dbReference type="PANTHER" id="PTHR43333:SF1">
    <property type="entry name" value="D-ISOMER SPECIFIC 2-HYDROXYACID DEHYDROGENASE NAD-BINDING DOMAIN-CONTAINING PROTEIN"/>
    <property type="match status" value="1"/>
</dbReference>
<feature type="domain" description="D-isomer specific 2-hydroxyacid dehydrogenase NAD-binding" evidence="3">
    <location>
        <begin position="101"/>
        <end position="273"/>
    </location>
</feature>
<dbReference type="RefSeq" id="WP_076530936.1">
    <property type="nucleotide sequence ID" value="NZ_BMEH01000003.1"/>
</dbReference>
<dbReference type="Gene3D" id="3.40.50.720">
    <property type="entry name" value="NAD(P)-binding Rossmann-like Domain"/>
    <property type="match status" value="2"/>
</dbReference>
<organism evidence="4 5">
    <name type="scientific">Gemmobacter megaterium</name>
    <dbReference type="NCBI Taxonomy" id="1086013"/>
    <lineage>
        <taxon>Bacteria</taxon>
        <taxon>Pseudomonadati</taxon>
        <taxon>Pseudomonadota</taxon>
        <taxon>Alphaproteobacteria</taxon>
        <taxon>Rhodobacterales</taxon>
        <taxon>Paracoccaceae</taxon>
        <taxon>Gemmobacter</taxon>
    </lineage>
</organism>
<dbReference type="CDD" id="cd12164">
    <property type="entry name" value="GDH_like_2"/>
    <property type="match status" value="1"/>
</dbReference>
<dbReference type="SUPFAM" id="SSF51735">
    <property type="entry name" value="NAD(P)-binding Rossmann-fold domains"/>
    <property type="match status" value="1"/>
</dbReference>
<dbReference type="InterPro" id="IPR006140">
    <property type="entry name" value="D-isomer_DH_NAD-bd"/>
</dbReference>
<keyword evidence="5" id="KW-1185">Reference proteome</keyword>
<evidence type="ECO:0000256" key="2">
    <source>
        <dbReference type="ARBA" id="ARBA00023027"/>
    </source>
</evidence>
<gene>
    <name evidence="4" type="ORF">SAMN05421774_103350</name>
</gene>
<evidence type="ECO:0000313" key="4">
    <source>
        <dbReference type="EMBL" id="SIS96955.1"/>
    </source>
</evidence>
<dbReference type="GO" id="GO:0051287">
    <property type="term" value="F:NAD binding"/>
    <property type="evidence" value="ECO:0007669"/>
    <property type="project" value="InterPro"/>
</dbReference>
<dbReference type="AlphaFoldDB" id="A0A1N7NF03"/>
<dbReference type="Pfam" id="PF02826">
    <property type="entry name" value="2-Hacid_dh_C"/>
    <property type="match status" value="1"/>
</dbReference>
<dbReference type="OrthoDB" id="9787219at2"/>
<proteinExistence type="predicted"/>
<reference evidence="4 5" key="1">
    <citation type="submission" date="2017-01" db="EMBL/GenBank/DDBJ databases">
        <authorList>
            <person name="Mah S.A."/>
            <person name="Swanson W.J."/>
            <person name="Moy G.W."/>
            <person name="Vacquier V.D."/>
        </authorList>
    </citation>
    <scope>NUCLEOTIDE SEQUENCE [LARGE SCALE GENOMIC DNA]</scope>
    <source>
        <strain evidence="4 5">DSM 26375</strain>
    </source>
</reference>
<evidence type="ECO:0000259" key="3">
    <source>
        <dbReference type="Pfam" id="PF02826"/>
    </source>
</evidence>
<sequence length="308" mass="33940">MTFLMLSFPERVEVFRRHFERDLPEVPFVSDAAAVDPLDVRYLMTWSFPDQLETLYPNLELIFSVGAGIDQVVGKPIPPKARLVRMVESGLTTLMRDYVVMSVLALHRRLPAYIDQQRRGEWKNLPFQWADQRRVGVLGLGELGLASLEALRPFGFQLSGWSRSPKEIEGVHCHHGADGLAQMLAQTDILICLLPLTPETKGILNADLFARLPKGAALVQIGRGAHMDQDALLAALDSGHLDAAFVDVTVPEPLPADHPLWSHPKVILTPHVAGHTRADSAAEATVANMRLHLAGLDPKGLVDPARGY</sequence>
<name>A0A1N7NF03_9RHOB</name>
<accession>A0A1N7NF03</accession>
<keyword evidence="1" id="KW-0560">Oxidoreductase</keyword>
<evidence type="ECO:0000256" key="1">
    <source>
        <dbReference type="ARBA" id="ARBA00023002"/>
    </source>
</evidence>
<keyword evidence="4" id="KW-0670">Pyruvate</keyword>
<dbReference type="STRING" id="1086013.SAMN05421774_103350"/>
<dbReference type="SUPFAM" id="SSF52283">
    <property type="entry name" value="Formate/glycerate dehydrogenase catalytic domain-like"/>
    <property type="match status" value="1"/>
</dbReference>
<dbReference type="Proteomes" id="UP000186141">
    <property type="component" value="Unassembled WGS sequence"/>
</dbReference>
<dbReference type="InterPro" id="IPR036291">
    <property type="entry name" value="NAD(P)-bd_dom_sf"/>
</dbReference>
<dbReference type="GO" id="GO:0016491">
    <property type="term" value="F:oxidoreductase activity"/>
    <property type="evidence" value="ECO:0007669"/>
    <property type="project" value="UniProtKB-KW"/>
</dbReference>
<evidence type="ECO:0000313" key="5">
    <source>
        <dbReference type="Proteomes" id="UP000186141"/>
    </source>
</evidence>
<protein>
    <submittedName>
        <fullName evidence="4">Glyoxylate/hydroxypyruvate reductase A</fullName>
    </submittedName>
</protein>
<dbReference type="EMBL" id="FTOT01000003">
    <property type="protein sequence ID" value="SIS96955.1"/>
    <property type="molecule type" value="Genomic_DNA"/>
</dbReference>